<reference evidence="2 3" key="1">
    <citation type="submission" date="2024-09" db="EMBL/GenBank/DDBJ databases">
        <authorList>
            <person name="Sun Q."/>
            <person name="Mori K."/>
        </authorList>
    </citation>
    <scope>NUCLEOTIDE SEQUENCE [LARGE SCALE GENOMIC DNA]</scope>
    <source>
        <strain evidence="2 3">CCM 7706</strain>
    </source>
</reference>
<sequence>MLYAIEDPVRSTSAEQRRAVRAEQARVIVDDLHTNLEARLRQLSQHSSFPCLPRPFASAWASLG</sequence>
<accession>A0ABV6CY70</accession>
<gene>
    <name evidence="2" type="ORF">ACFFJC_13805</name>
</gene>
<organism evidence="2 3">
    <name type="scientific">Novosphingobium soli</name>
    <dbReference type="NCBI Taxonomy" id="574956"/>
    <lineage>
        <taxon>Bacteria</taxon>
        <taxon>Pseudomonadati</taxon>
        <taxon>Pseudomonadota</taxon>
        <taxon>Alphaproteobacteria</taxon>
        <taxon>Sphingomonadales</taxon>
        <taxon>Sphingomonadaceae</taxon>
        <taxon>Novosphingobium</taxon>
    </lineage>
</organism>
<keyword evidence="3" id="KW-1185">Reference proteome</keyword>
<comment type="caution">
    <text evidence="2">The sequence shown here is derived from an EMBL/GenBank/DDBJ whole genome shotgun (WGS) entry which is preliminary data.</text>
</comment>
<evidence type="ECO:0000313" key="2">
    <source>
        <dbReference type="EMBL" id="MFC0205340.1"/>
    </source>
</evidence>
<evidence type="ECO:0000259" key="1">
    <source>
        <dbReference type="Pfam" id="PF03050"/>
    </source>
</evidence>
<dbReference type="EMBL" id="JBHLWK010000016">
    <property type="protein sequence ID" value="MFC0205340.1"/>
    <property type="molecule type" value="Genomic_DNA"/>
</dbReference>
<dbReference type="InterPro" id="IPR004291">
    <property type="entry name" value="Transposase_IS66_central"/>
</dbReference>
<dbReference type="Proteomes" id="UP001589798">
    <property type="component" value="Unassembled WGS sequence"/>
</dbReference>
<feature type="domain" description="Transposase IS66 central" evidence="1">
    <location>
        <begin position="2"/>
        <end position="63"/>
    </location>
</feature>
<proteinExistence type="predicted"/>
<dbReference type="RefSeq" id="WP_379488077.1">
    <property type="nucleotide sequence ID" value="NZ_JBHLWK010000016.1"/>
</dbReference>
<name>A0ABV6CY70_9SPHN</name>
<protein>
    <submittedName>
        <fullName evidence="2">Transposase</fullName>
    </submittedName>
</protein>
<evidence type="ECO:0000313" key="3">
    <source>
        <dbReference type="Proteomes" id="UP001589798"/>
    </source>
</evidence>
<dbReference type="Pfam" id="PF03050">
    <property type="entry name" value="DDE_Tnp_IS66"/>
    <property type="match status" value="1"/>
</dbReference>